<dbReference type="SUPFAM" id="SSF52540">
    <property type="entry name" value="P-loop containing nucleoside triphosphate hydrolases"/>
    <property type="match status" value="1"/>
</dbReference>
<evidence type="ECO:0000256" key="7">
    <source>
        <dbReference type="SAM" id="MobiDB-lite"/>
    </source>
</evidence>
<evidence type="ECO:0000256" key="1">
    <source>
        <dbReference type="ARBA" id="ARBA00004651"/>
    </source>
</evidence>
<evidence type="ECO:0000259" key="10">
    <source>
        <dbReference type="PROSITE" id="PS50929"/>
    </source>
</evidence>
<comment type="subcellular location">
    <subcellularLocation>
        <location evidence="1">Cell membrane</location>
        <topology evidence="1">Multi-pass membrane protein</topology>
    </subcellularLocation>
</comment>
<evidence type="ECO:0000256" key="4">
    <source>
        <dbReference type="ARBA" id="ARBA00022840"/>
    </source>
</evidence>
<keyword evidence="12" id="KW-1185">Reference proteome</keyword>
<dbReference type="InterPro" id="IPR036640">
    <property type="entry name" value="ABC1_TM_sf"/>
</dbReference>
<dbReference type="InterPro" id="IPR027417">
    <property type="entry name" value="P-loop_NTPase"/>
</dbReference>
<dbReference type="PROSITE" id="PS00211">
    <property type="entry name" value="ABC_TRANSPORTER_1"/>
    <property type="match status" value="1"/>
</dbReference>
<reference evidence="11 12" key="1">
    <citation type="submission" date="2020-03" db="EMBL/GenBank/DDBJ databases">
        <title>WGS of actinomycetes isolated from Thailand.</title>
        <authorList>
            <person name="Thawai C."/>
        </authorList>
    </citation>
    <scope>NUCLEOTIDE SEQUENCE [LARGE SCALE GENOMIC DNA]</scope>
    <source>
        <strain evidence="11 12">PRB2-1</strain>
    </source>
</reference>
<dbReference type="Gene3D" id="3.40.50.300">
    <property type="entry name" value="P-loop containing nucleotide triphosphate hydrolases"/>
    <property type="match status" value="1"/>
</dbReference>
<dbReference type="PROSITE" id="PS50893">
    <property type="entry name" value="ABC_TRANSPORTER_2"/>
    <property type="match status" value="1"/>
</dbReference>
<dbReference type="Gene3D" id="1.20.1560.10">
    <property type="entry name" value="ABC transporter type 1, transmembrane domain"/>
    <property type="match status" value="1"/>
</dbReference>
<dbReference type="Proteomes" id="UP000734511">
    <property type="component" value="Unassembled WGS sequence"/>
</dbReference>
<dbReference type="Pfam" id="PF00005">
    <property type="entry name" value="ABC_tran"/>
    <property type="match status" value="1"/>
</dbReference>
<keyword evidence="6 8" id="KW-0472">Membrane</keyword>
<dbReference type="PANTHER" id="PTHR24221">
    <property type="entry name" value="ATP-BINDING CASSETTE SUB-FAMILY B"/>
    <property type="match status" value="1"/>
</dbReference>
<evidence type="ECO:0000256" key="6">
    <source>
        <dbReference type="ARBA" id="ARBA00023136"/>
    </source>
</evidence>
<dbReference type="PANTHER" id="PTHR24221:SF654">
    <property type="entry name" value="ATP-BINDING CASSETTE SUB-FAMILY B MEMBER 6"/>
    <property type="match status" value="1"/>
</dbReference>
<evidence type="ECO:0000259" key="9">
    <source>
        <dbReference type="PROSITE" id="PS50893"/>
    </source>
</evidence>
<dbReference type="SMART" id="SM00382">
    <property type="entry name" value="AAA"/>
    <property type="match status" value="1"/>
</dbReference>
<dbReference type="PROSITE" id="PS50929">
    <property type="entry name" value="ABC_TM1F"/>
    <property type="match status" value="1"/>
</dbReference>
<feature type="domain" description="ABC transporter" evidence="9">
    <location>
        <begin position="403"/>
        <end position="621"/>
    </location>
</feature>
<dbReference type="InterPro" id="IPR011527">
    <property type="entry name" value="ABC1_TM_dom"/>
</dbReference>
<sequence length="627" mass="64644">MRKFSSRKGALGATRRPGAAAGHQVDAVPRLGPAGAVEEPSVEGKAASRPRRADAPAASASRPLRLRDALRGQARVVGVLLAWSVLEAGQTFLLGYALARAMDDGFLRGRQGTGLWWLGLAAVGVPVGAYGTGRVFRGVAALVEPLRDRLVRRVVRRGLGDAVRGGGSGAARPADSAVVSRLTHQVEIARDAFGGLVMVLRSFVFTAAGALAGMIALAPVLLLVVLPPLAAGVGLFVAALRPLARRQDRFLSADEAVAEECGELAAGLRDITACGAREPMAARADVRIEAAQRAARSLARFGVVRTAALAIGGQLPLVLLLLTAPWLLSSHRVTPGALLGAFAYLTQSLQPALQNLLHTLGAAGTRLGVILARLTAPEPPEAPELPEPPAPPAVTATEPGLALQLRRLTFAYGPGAEPVLRDLDLGVAQGEHLAVVGPSGTGKSTLAGLVAGLLRPAAGEVRRNGEVVLVPQEAYVFRGTVAENVGYLRPEAGPDDVLAAVAAVGADALVAALGGPEGAVDPAELSAGERQLLALARTYAARGRIVVLDEATCHLDAAAEARAERAFAARPATTLLVVAHRISSARRADRTLVLDGPRTVCAPHDTLLAASPLYRDLTAAWSPAPAG</sequence>
<feature type="transmembrane region" description="Helical" evidence="8">
    <location>
        <begin position="192"/>
        <end position="215"/>
    </location>
</feature>
<dbReference type="InterPro" id="IPR039421">
    <property type="entry name" value="Type_1_exporter"/>
</dbReference>
<evidence type="ECO:0000313" key="12">
    <source>
        <dbReference type="Proteomes" id="UP000734511"/>
    </source>
</evidence>
<keyword evidence="3" id="KW-0547">Nucleotide-binding</keyword>
<dbReference type="InterPro" id="IPR017871">
    <property type="entry name" value="ABC_transporter-like_CS"/>
</dbReference>
<comment type="caution">
    <text evidence="11">The sequence shown here is derived from an EMBL/GenBank/DDBJ whole genome shotgun (WGS) entry which is preliminary data.</text>
</comment>
<dbReference type="SUPFAM" id="SSF90123">
    <property type="entry name" value="ABC transporter transmembrane region"/>
    <property type="match status" value="1"/>
</dbReference>
<name>A0ABX0ZKF1_9ACTN</name>
<keyword evidence="4 11" id="KW-0067">ATP-binding</keyword>
<gene>
    <name evidence="11" type="ORF">HCN08_02775</name>
</gene>
<dbReference type="GO" id="GO:0005524">
    <property type="term" value="F:ATP binding"/>
    <property type="evidence" value="ECO:0007669"/>
    <property type="project" value="UniProtKB-KW"/>
</dbReference>
<protein>
    <submittedName>
        <fullName evidence="11">ABC transporter ATP-binding protein</fullName>
    </submittedName>
</protein>
<feature type="domain" description="ABC transmembrane type-1" evidence="10">
    <location>
        <begin position="76"/>
        <end position="354"/>
    </location>
</feature>
<keyword evidence="5 8" id="KW-1133">Transmembrane helix</keyword>
<evidence type="ECO:0000256" key="3">
    <source>
        <dbReference type="ARBA" id="ARBA00022741"/>
    </source>
</evidence>
<proteinExistence type="predicted"/>
<evidence type="ECO:0000256" key="8">
    <source>
        <dbReference type="SAM" id="Phobius"/>
    </source>
</evidence>
<keyword evidence="2 8" id="KW-0812">Transmembrane</keyword>
<accession>A0ABX0ZKF1</accession>
<feature type="transmembrane region" description="Helical" evidence="8">
    <location>
        <begin position="76"/>
        <end position="99"/>
    </location>
</feature>
<dbReference type="EMBL" id="JAATEJ010000001">
    <property type="protein sequence ID" value="NJP42344.1"/>
    <property type="molecule type" value="Genomic_DNA"/>
</dbReference>
<evidence type="ECO:0000256" key="5">
    <source>
        <dbReference type="ARBA" id="ARBA00022989"/>
    </source>
</evidence>
<feature type="region of interest" description="Disordered" evidence="7">
    <location>
        <begin position="1"/>
        <end position="60"/>
    </location>
</feature>
<feature type="transmembrane region" description="Helical" evidence="8">
    <location>
        <begin position="114"/>
        <end position="132"/>
    </location>
</feature>
<evidence type="ECO:0000256" key="2">
    <source>
        <dbReference type="ARBA" id="ARBA00022692"/>
    </source>
</evidence>
<feature type="transmembrane region" description="Helical" evidence="8">
    <location>
        <begin position="303"/>
        <end position="328"/>
    </location>
</feature>
<dbReference type="InterPro" id="IPR003439">
    <property type="entry name" value="ABC_transporter-like_ATP-bd"/>
</dbReference>
<organism evidence="11 12">
    <name type="scientific">Actinacidiphila epipremni</name>
    <dbReference type="NCBI Taxonomy" id="2053013"/>
    <lineage>
        <taxon>Bacteria</taxon>
        <taxon>Bacillati</taxon>
        <taxon>Actinomycetota</taxon>
        <taxon>Actinomycetes</taxon>
        <taxon>Kitasatosporales</taxon>
        <taxon>Streptomycetaceae</taxon>
        <taxon>Actinacidiphila</taxon>
    </lineage>
</organism>
<feature type="transmembrane region" description="Helical" evidence="8">
    <location>
        <begin position="221"/>
        <end position="240"/>
    </location>
</feature>
<dbReference type="CDD" id="cd03228">
    <property type="entry name" value="ABCC_MRP_Like"/>
    <property type="match status" value="1"/>
</dbReference>
<evidence type="ECO:0000313" key="11">
    <source>
        <dbReference type="EMBL" id="NJP42344.1"/>
    </source>
</evidence>
<dbReference type="InterPro" id="IPR003593">
    <property type="entry name" value="AAA+_ATPase"/>
</dbReference>